<accession>A0A5S9XA87</accession>
<evidence type="ECO:0000313" key="9">
    <source>
        <dbReference type="EMBL" id="VYS56311.1"/>
    </source>
</evidence>
<reference evidence="9 10" key="1">
    <citation type="submission" date="2019-11" db="EMBL/GenBank/DDBJ databases">
        <authorList>
            <person name="Jiao W.-B."/>
            <person name="Schneeberger K."/>
        </authorList>
    </citation>
    <scope>NUCLEOTIDE SEQUENCE [LARGE SCALE GENOMIC DNA]</scope>
    <source>
        <strain evidence="10">cv. An-1</strain>
        <strain evidence="11">cv. C24</strain>
    </source>
</reference>
<proteinExistence type="inferred from homology"/>
<keyword evidence="5" id="KW-0732">Signal</keyword>
<evidence type="ECO:0000256" key="6">
    <source>
        <dbReference type="ARBA" id="ARBA00023157"/>
    </source>
</evidence>
<evidence type="ECO:0000313" key="8">
    <source>
        <dbReference type="EMBL" id="CAA0381347.1"/>
    </source>
</evidence>
<dbReference type="OrthoDB" id="1060022at2759"/>
<keyword evidence="4" id="KW-0372">Hormone</keyword>
<dbReference type="GO" id="GO:0005576">
    <property type="term" value="C:extracellular region"/>
    <property type="evidence" value="ECO:0007669"/>
    <property type="project" value="UniProtKB-SubCell"/>
</dbReference>
<dbReference type="EMBL" id="CACRSJ010000106">
    <property type="protein sequence ID" value="VYS56311.1"/>
    <property type="molecule type" value="Genomic_DNA"/>
</dbReference>
<dbReference type="Proteomes" id="UP000426265">
    <property type="component" value="Unassembled WGS sequence"/>
</dbReference>
<dbReference type="SMR" id="A0A654FEN0"/>
<comment type="similarity">
    <text evidence="2">Belongs to the plant rapid alkalinization factor (RALF) family.</text>
</comment>
<evidence type="ECO:0000256" key="1">
    <source>
        <dbReference type="ARBA" id="ARBA00004613"/>
    </source>
</evidence>
<accession>A0A654FEN0</accession>
<keyword evidence="6" id="KW-1015">Disulfide bond</keyword>
<dbReference type="PANTHER" id="PTHR34270">
    <property type="entry name" value="PROTEIN RALF-LIKE 15-RELATED"/>
    <property type="match status" value="1"/>
</dbReference>
<evidence type="ECO:0000256" key="2">
    <source>
        <dbReference type="ARBA" id="ARBA00009178"/>
    </source>
</evidence>
<sequence>MSNMKITNRFMLVATFIACVFISSMNMTVGKVIGYPGLKPDLPCDHHRYPSACAPSEQPVNPYRRGCSKIHRCRRDSPPAPISRKMLIRGQLIYNNAYNAYIQYP</sequence>
<name>A0A654FEN0_ARATH</name>
<keyword evidence="3" id="KW-0964">Secreted</keyword>
<dbReference type="InterPro" id="IPR008801">
    <property type="entry name" value="RALF"/>
</dbReference>
<comment type="function">
    <text evidence="7">Cell signaling peptide that may regulate plant stress, growth, and development. Mediates a rapid alkalinization of extracellular space by mediating a transient increase in the cytoplasmic Ca(2+) concentration leading to a calcium-dependent signaling events through a cell surface receptor and a concomitant activation of some intracellular mitogen-activated protein kinases.</text>
</comment>
<evidence type="ECO:0000256" key="3">
    <source>
        <dbReference type="ARBA" id="ARBA00022525"/>
    </source>
</evidence>
<protein>
    <submittedName>
        <fullName evidence="9">Uncharacterized protein</fullName>
    </submittedName>
</protein>
<dbReference type="AlphaFoldDB" id="A0A654FEN0"/>
<evidence type="ECO:0000313" key="10">
    <source>
        <dbReference type="Proteomes" id="UP000426265"/>
    </source>
</evidence>
<gene>
    <name evidence="9" type="ORF">AN1_LOCUS11765</name>
    <name evidence="8" type="ORF">C24_LOCUS11600</name>
</gene>
<evidence type="ECO:0000256" key="5">
    <source>
        <dbReference type="ARBA" id="ARBA00022729"/>
    </source>
</evidence>
<dbReference type="GO" id="GO:0040008">
    <property type="term" value="P:regulation of growth"/>
    <property type="evidence" value="ECO:0007669"/>
    <property type="project" value="UniProtKB-ARBA"/>
</dbReference>
<evidence type="ECO:0000256" key="7">
    <source>
        <dbReference type="ARBA" id="ARBA00037228"/>
    </source>
</evidence>
<dbReference type="ExpressionAtlas" id="A0A654FEN0">
    <property type="expression patterns" value="baseline and differential"/>
</dbReference>
<dbReference type="KEGG" id="ath:AT3G04735"/>
<comment type="subcellular location">
    <subcellularLocation>
        <location evidence="1">Secreted</location>
    </subcellularLocation>
</comment>
<evidence type="ECO:0000256" key="4">
    <source>
        <dbReference type="ARBA" id="ARBA00022702"/>
    </source>
</evidence>
<dbReference type="EMBL" id="CACSHJ010000089">
    <property type="protein sequence ID" value="CAA0381347.1"/>
    <property type="molecule type" value="Genomic_DNA"/>
</dbReference>
<evidence type="ECO:0000313" key="11">
    <source>
        <dbReference type="Proteomes" id="UP000434276"/>
    </source>
</evidence>
<dbReference type="GO" id="GO:0005179">
    <property type="term" value="F:hormone activity"/>
    <property type="evidence" value="ECO:0007669"/>
    <property type="project" value="UniProtKB-KW"/>
</dbReference>
<dbReference type="PANTHER" id="PTHR34270:SF3">
    <property type="entry name" value="PROTEIN RALF-LIKE 16-RELATED"/>
    <property type="match status" value="1"/>
</dbReference>
<dbReference type="Pfam" id="PF05498">
    <property type="entry name" value="RALF"/>
    <property type="match status" value="1"/>
</dbReference>
<organism evidence="9 10">
    <name type="scientific">Arabidopsis thaliana</name>
    <name type="common">Mouse-ear cress</name>
    <dbReference type="NCBI Taxonomy" id="3702"/>
    <lineage>
        <taxon>Eukaryota</taxon>
        <taxon>Viridiplantae</taxon>
        <taxon>Streptophyta</taxon>
        <taxon>Embryophyta</taxon>
        <taxon>Tracheophyta</taxon>
        <taxon>Spermatophyta</taxon>
        <taxon>Magnoliopsida</taxon>
        <taxon>eudicotyledons</taxon>
        <taxon>Gunneridae</taxon>
        <taxon>Pentapetalae</taxon>
        <taxon>rosids</taxon>
        <taxon>malvids</taxon>
        <taxon>Brassicales</taxon>
        <taxon>Brassicaceae</taxon>
        <taxon>Camelineae</taxon>
        <taxon>Arabidopsis</taxon>
    </lineage>
</organism>
<dbReference type="OMA" id="CVFISSM"/>
<dbReference type="Proteomes" id="UP000434276">
    <property type="component" value="Unassembled WGS sequence"/>
</dbReference>